<gene>
    <name evidence="1" type="ORF">H2021_00765</name>
</gene>
<keyword evidence="1" id="KW-0808">Transferase</keyword>
<dbReference type="InterPro" id="IPR016039">
    <property type="entry name" value="Thiolase-like"/>
</dbReference>
<comment type="caution">
    <text evidence="1">The sequence shown here is derived from an EMBL/GenBank/DDBJ whole genome shotgun (WGS) entry which is preliminary data.</text>
</comment>
<accession>A0A838YNB0</accession>
<sequence>MQENKTPVVIGVSSITQKGNYEDLDEALILMDMATKNAIKDCANEDIKKYIDEISIPKGYWKYRDPGKWVAENNNIKNIKTSITKVGVLQQNIINKAALKIQEGSINASLIIGGESRYKRVIASKLGKNYIETELNINPDEYIKSESELRLDEEEQVLGEMAVGYYSILESAYRASKKNSIKDHNKNIAKLYEKFSKIAVNNKNSWISAPLTNKDILETSNTNPKQSFPYNKLHCTSWNVNQSSALIICSEDIADKLNIAYEKRVYPLASSEANNMIPTLLRKKLIDPLGMKLAGKYILDFCKTHSIQPNTYDLYSCFPVAVQMFADALKLKNKQDLTVTGGMAYAGGPLNHYVMTSTVKMIEEIRNDISKVGIVTGVSGMMTKQSFALWAKNPLEKFYFKDVSVDAQNIDKPLKISNQSNGKAIIIGYTVIDDQKGPKAVLYVEDLNNDRKILISRDNKYINDMEKNEWVGKEIDFNGRYLV</sequence>
<evidence type="ECO:0000313" key="2">
    <source>
        <dbReference type="Proteomes" id="UP000585327"/>
    </source>
</evidence>
<evidence type="ECO:0000313" key="1">
    <source>
        <dbReference type="EMBL" id="MBA4723726.1"/>
    </source>
</evidence>
<organism evidence="1 2">
    <name type="scientific">SAR86 cluster bacterium</name>
    <dbReference type="NCBI Taxonomy" id="2030880"/>
    <lineage>
        <taxon>Bacteria</taxon>
        <taxon>Pseudomonadati</taxon>
        <taxon>Pseudomonadota</taxon>
        <taxon>Gammaproteobacteria</taxon>
        <taxon>SAR86 cluster</taxon>
    </lineage>
</organism>
<proteinExistence type="predicted"/>
<dbReference type="Gene3D" id="3.40.47.10">
    <property type="match status" value="1"/>
</dbReference>
<dbReference type="Proteomes" id="UP000585327">
    <property type="component" value="Unassembled WGS sequence"/>
</dbReference>
<dbReference type="AlphaFoldDB" id="A0A838YNB0"/>
<dbReference type="SUPFAM" id="SSF53901">
    <property type="entry name" value="Thiolase-like"/>
    <property type="match status" value="1"/>
</dbReference>
<dbReference type="EMBL" id="JACETM010000003">
    <property type="protein sequence ID" value="MBA4723726.1"/>
    <property type="molecule type" value="Genomic_DNA"/>
</dbReference>
<reference evidence="1 2" key="1">
    <citation type="submission" date="2020-06" db="EMBL/GenBank/DDBJ databases">
        <title>Dysbiosis in marine aquaculture revealed through microbiome analysis: reverse ecology for environmental sustainability.</title>
        <authorList>
            <person name="Haro-Moreno J.M."/>
            <person name="Coutinho F.H."/>
            <person name="Zaragoza-Solas A."/>
            <person name="Picazo A."/>
            <person name="Almagro-Moreno S."/>
            <person name="Lopez-Perez M."/>
        </authorList>
    </citation>
    <scope>NUCLEOTIDE SEQUENCE [LARGE SCALE GENOMIC DNA]</scope>
    <source>
        <strain evidence="1">MCMED-G42</strain>
    </source>
</reference>
<dbReference type="GO" id="GO:0016746">
    <property type="term" value="F:acyltransferase activity"/>
    <property type="evidence" value="ECO:0007669"/>
    <property type="project" value="InterPro"/>
</dbReference>
<name>A0A838YNB0_9GAMM</name>
<protein>
    <submittedName>
        <fullName evidence="1">Acetyl-CoA acetyltransferase</fullName>
    </submittedName>
</protein>